<dbReference type="PANTHER" id="PTHR14939">
    <property type="entry name" value="F-BOX ONLY PROTEIN 22"/>
    <property type="match status" value="1"/>
</dbReference>
<feature type="region of interest" description="Disordered" evidence="1">
    <location>
        <begin position="28"/>
        <end position="54"/>
    </location>
</feature>
<dbReference type="SMART" id="SM00897">
    <property type="entry name" value="FIST"/>
    <property type="match status" value="1"/>
</dbReference>
<dbReference type="InterPro" id="IPR013702">
    <property type="entry name" value="FIST_domain_N"/>
</dbReference>
<protein>
    <recommendedName>
        <fullName evidence="2">FIST domain-containing protein</fullName>
    </recommendedName>
</protein>
<keyword evidence="4" id="KW-1185">Reference proteome</keyword>
<feature type="compositionally biased region" description="Low complexity" evidence="1">
    <location>
        <begin position="29"/>
        <end position="54"/>
    </location>
</feature>
<evidence type="ECO:0000256" key="1">
    <source>
        <dbReference type="SAM" id="MobiDB-lite"/>
    </source>
</evidence>
<evidence type="ECO:0000259" key="2">
    <source>
        <dbReference type="SMART" id="SM00897"/>
    </source>
</evidence>
<sequence>MFSSITLTALKRRPEGIFLAAAVLCKQPSSSGSSRTFATGSSSSSSSGSSSSSIDPSSFQFAAALSSDGNLYRAIDEVAEAVKQQLQGRRIDFCQLFVSTAHKSNLGHAPACLQDKLFKDVAEGSRSRPVILGGALQSVSANGRMISNGPGVSLLAASLPGVQLLPFHVKKPALPSFTAEQWKELLQRPSQSTDGSSSSSSSSEAQQQNAAILLSSPHFVDVEKFLLRLSAALPGMPMVGGVTERGAWVESEHDFGALFCNQDVYAGGAVGCIMRGPLSMQQVLVPGCRTAGAVMTVTEAAGNVIFALDDRPVHDSFVTLVHSLPQQDQKRELLLGLCDPGAAAAAAGDAGSRDFVARRVSLMPTAYSRPVLVVATHEVPVGTRVRLLMRDNAFNQQQQQAEFAALAERLPAADSRLGVLSYGCVALPLEEQPDAAACFLPQVPSAGGRMQGEFAGTLQQPAAVLQDGSAAAAAAGAWPGVAQLHSFAASYAILQHTSTAPSSKE</sequence>
<dbReference type="PANTHER" id="PTHR14939:SF5">
    <property type="entry name" value="F-BOX ONLY PROTEIN 22"/>
    <property type="match status" value="1"/>
</dbReference>
<dbReference type="Proteomes" id="UP000256970">
    <property type="component" value="Unassembled WGS sequence"/>
</dbReference>
<dbReference type="Pfam" id="PF08495">
    <property type="entry name" value="FIST"/>
    <property type="match status" value="1"/>
</dbReference>
<name>A0A383VIK3_TETOB</name>
<organism evidence="3 4">
    <name type="scientific">Tetradesmus obliquus</name>
    <name type="common">Green alga</name>
    <name type="synonym">Acutodesmus obliquus</name>
    <dbReference type="NCBI Taxonomy" id="3088"/>
    <lineage>
        <taxon>Eukaryota</taxon>
        <taxon>Viridiplantae</taxon>
        <taxon>Chlorophyta</taxon>
        <taxon>core chlorophytes</taxon>
        <taxon>Chlorophyceae</taxon>
        <taxon>CS clade</taxon>
        <taxon>Sphaeropleales</taxon>
        <taxon>Scenedesmaceae</taxon>
        <taxon>Tetradesmus</taxon>
    </lineage>
</organism>
<gene>
    <name evidence="3" type="ORF">BQ4739_LOCUS5087</name>
</gene>
<accession>A0A383VIK3</accession>
<evidence type="ECO:0000313" key="3">
    <source>
        <dbReference type="EMBL" id="SZX64582.1"/>
    </source>
</evidence>
<evidence type="ECO:0000313" key="4">
    <source>
        <dbReference type="Proteomes" id="UP000256970"/>
    </source>
</evidence>
<dbReference type="EMBL" id="FNXT01000417">
    <property type="protein sequence ID" value="SZX64582.1"/>
    <property type="molecule type" value="Genomic_DNA"/>
</dbReference>
<feature type="domain" description="FIST" evidence="2">
    <location>
        <begin position="90"/>
        <end position="312"/>
    </location>
</feature>
<proteinExistence type="predicted"/>
<reference evidence="3 4" key="1">
    <citation type="submission" date="2016-10" db="EMBL/GenBank/DDBJ databases">
        <authorList>
            <person name="Cai Z."/>
        </authorList>
    </citation>
    <scope>NUCLEOTIDE SEQUENCE [LARGE SCALE GENOMIC DNA]</scope>
</reference>
<dbReference type="AlphaFoldDB" id="A0A383VIK3"/>